<comment type="caution">
    <text evidence="18">The sequence shown here is derived from an EMBL/GenBank/DDBJ whole genome shotgun (WGS) entry which is preliminary data.</text>
</comment>
<organism evidence="18 19">
    <name type="scientific">Danionella cerebrum</name>
    <dbReference type="NCBI Taxonomy" id="2873325"/>
    <lineage>
        <taxon>Eukaryota</taxon>
        <taxon>Metazoa</taxon>
        <taxon>Chordata</taxon>
        <taxon>Craniata</taxon>
        <taxon>Vertebrata</taxon>
        <taxon>Euteleostomi</taxon>
        <taxon>Actinopterygii</taxon>
        <taxon>Neopterygii</taxon>
        <taxon>Teleostei</taxon>
        <taxon>Ostariophysi</taxon>
        <taxon>Cypriniformes</taxon>
        <taxon>Danionidae</taxon>
        <taxon>Danioninae</taxon>
        <taxon>Danionella</taxon>
    </lineage>
</organism>
<dbReference type="OrthoDB" id="10057517at2759"/>
<protein>
    <recommendedName>
        <fullName evidence="2">protein-tyrosine-phosphatase</fullName>
        <ecNumber evidence="2">3.1.3.48</ecNumber>
    </recommendedName>
</protein>
<evidence type="ECO:0000313" key="18">
    <source>
        <dbReference type="EMBL" id="TRZ00618.1"/>
    </source>
</evidence>
<evidence type="ECO:0000256" key="2">
    <source>
        <dbReference type="ARBA" id="ARBA00013064"/>
    </source>
</evidence>
<dbReference type="EC" id="3.1.3.48" evidence="2"/>
<dbReference type="PROSITE" id="PS50853">
    <property type="entry name" value="FN3"/>
    <property type="match status" value="10"/>
</dbReference>
<feature type="domain" description="Tyrosine-protein phosphatase" evidence="15">
    <location>
        <begin position="1555"/>
        <end position="1840"/>
    </location>
</feature>
<dbReference type="InterPro" id="IPR029021">
    <property type="entry name" value="Prot-tyrosine_phosphatase-like"/>
</dbReference>
<evidence type="ECO:0000256" key="5">
    <source>
        <dbReference type="ARBA" id="ARBA00022737"/>
    </source>
</evidence>
<dbReference type="SMART" id="SM00060">
    <property type="entry name" value="FN3"/>
    <property type="match status" value="12"/>
</dbReference>
<feature type="region of interest" description="Disordered" evidence="13">
    <location>
        <begin position="1114"/>
        <end position="1134"/>
    </location>
</feature>
<dbReference type="EMBL" id="SRMA01024324">
    <property type="protein sequence ID" value="TRZ00618.1"/>
    <property type="molecule type" value="Genomic_DNA"/>
</dbReference>
<dbReference type="Gene3D" id="2.60.40.10">
    <property type="entry name" value="Immunoglobulins"/>
    <property type="match status" value="11"/>
</dbReference>
<dbReference type="Proteomes" id="UP000316079">
    <property type="component" value="Unassembled WGS sequence"/>
</dbReference>
<dbReference type="CDD" id="cd00063">
    <property type="entry name" value="FN3"/>
    <property type="match status" value="7"/>
</dbReference>
<keyword evidence="6" id="KW-0378">Hydrolase</keyword>
<dbReference type="InterPro" id="IPR013783">
    <property type="entry name" value="Ig-like_fold"/>
</dbReference>
<dbReference type="Pfam" id="PF00041">
    <property type="entry name" value="fn3"/>
    <property type="match status" value="11"/>
</dbReference>
<evidence type="ECO:0000259" key="15">
    <source>
        <dbReference type="PROSITE" id="PS50055"/>
    </source>
</evidence>
<evidence type="ECO:0000256" key="10">
    <source>
        <dbReference type="ARBA" id="ARBA00023180"/>
    </source>
</evidence>
<evidence type="ECO:0000256" key="13">
    <source>
        <dbReference type="SAM" id="MobiDB-lite"/>
    </source>
</evidence>
<feature type="compositionally biased region" description="Low complexity" evidence="13">
    <location>
        <begin position="941"/>
        <end position="957"/>
    </location>
</feature>
<dbReference type="GO" id="GO:0016020">
    <property type="term" value="C:membrane"/>
    <property type="evidence" value="ECO:0007669"/>
    <property type="project" value="UniProtKB-SubCell"/>
</dbReference>
<comment type="similarity">
    <text evidence="11">Belongs to the protein-tyrosine phosphatase family. Receptor class 3 subfamily.</text>
</comment>
<feature type="domain" description="Tyrosine specific protein phosphatases" evidence="16">
    <location>
        <begin position="1757"/>
        <end position="1831"/>
    </location>
</feature>
<dbReference type="PANTHER" id="PTHR46957">
    <property type="entry name" value="CYTOKINE RECEPTOR"/>
    <property type="match status" value="1"/>
</dbReference>
<dbReference type="InterPro" id="IPR016130">
    <property type="entry name" value="Tyr_Pase_AS"/>
</dbReference>
<evidence type="ECO:0000256" key="12">
    <source>
        <dbReference type="ARBA" id="ARBA00051722"/>
    </source>
</evidence>
<accession>A0A553REJ9</accession>
<comment type="subcellular location">
    <subcellularLocation>
        <location evidence="1">Membrane</location>
        <topology evidence="1">Single-pass type I membrane protein</topology>
    </subcellularLocation>
</comment>
<evidence type="ECO:0000256" key="8">
    <source>
        <dbReference type="ARBA" id="ARBA00022989"/>
    </source>
</evidence>
<evidence type="ECO:0000256" key="14">
    <source>
        <dbReference type="SAM" id="Phobius"/>
    </source>
</evidence>
<keyword evidence="3 14" id="KW-0812">Transmembrane</keyword>
<dbReference type="InterPro" id="IPR003595">
    <property type="entry name" value="Tyr_Pase_cat"/>
</dbReference>
<feature type="domain" description="Fibronectin type-III" evidence="17">
    <location>
        <begin position="308"/>
        <end position="399"/>
    </location>
</feature>
<dbReference type="FunFam" id="3.90.190.10:FF:000009">
    <property type="entry name" value="Receptor-type tyrosine-protein phosphatase beta"/>
    <property type="match status" value="1"/>
</dbReference>
<feature type="domain" description="Fibronectin type-III" evidence="17">
    <location>
        <begin position="838"/>
        <end position="930"/>
    </location>
</feature>
<evidence type="ECO:0000256" key="3">
    <source>
        <dbReference type="ARBA" id="ARBA00022692"/>
    </source>
</evidence>
<evidence type="ECO:0000256" key="6">
    <source>
        <dbReference type="ARBA" id="ARBA00022801"/>
    </source>
</evidence>
<evidence type="ECO:0000256" key="1">
    <source>
        <dbReference type="ARBA" id="ARBA00004479"/>
    </source>
</evidence>
<evidence type="ECO:0000256" key="11">
    <source>
        <dbReference type="ARBA" id="ARBA00025789"/>
    </source>
</evidence>
<keyword evidence="5" id="KW-0677">Repeat</keyword>
<dbReference type="InterPro" id="IPR000387">
    <property type="entry name" value="Tyr_Pase_dom"/>
</dbReference>
<feature type="transmembrane region" description="Helical" evidence="14">
    <location>
        <begin position="1468"/>
        <end position="1491"/>
    </location>
</feature>
<feature type="domain" description="Fibronectin type-III" evidence="17">
    <location>
        <begin position="1207"/>
        <end position="1298"/>
    </location>
</feature>
<dbReference type="InterPro" id="IPR000242">
    <property type="entry name" value="PTP_cat"/>
</dbReference>
<dbReference type="SMART" id="SM00404">
    <property type="entry name" value="PTPc_motif"/>
    <property type="match status" value="1"/>
</dbReference>
<keyword evidence="10" id="KW-0325">Glycoprotein</keyword>
<feature type="domain" description="Fibronectin type-III" evidence="17">
    <location>
        <begin position="400"/>
        <end position="487"/>
    </location>
</feature>
<feature type="domain" description="Fibronectin type-III" evidence="17">
    <location>
        <begin position="576"/>
        <end position="663"/>
    </location>
</feature>
<feature type="region of interest" description="Disordered" evidence="13">
    <location>
        <begin position="938"/>
        <end position="957"/>
    </location>
</feature>
<dbReference type="FunFam" id="2.60.40.10:FF:000369">
    <property type="entry name" value="Protein tyrosine phosphatase, receptor type B"/>
    <property type="match status" value="5"/>
</dbReference>
<dbReference type="PROSITE" id="PS50055">
    <property type="entry name" value="TYR_PHOSPHATASE_PTP"/>
    <property type="match status" value="1"/>
</dbReference>
<evidence type="ECO:0000256" key="7">
    <source>
        <dbReference type="ARBA" id="ARBA00022912"/>
    </source>
</evidence>
<feature type="domain" description="Fibronectin type-III" evidence="17">
    <location>
        <begin position="1070"/>
        <end position="1179"/>
    </location>
</feature>
<name>A0A553REJ9_9TELE</name>
<keyword evidence="8 14" id="KW-1133">Transmembrane helix</keyword>
<keyword evidence="7" id="KW-0904">Protein phosphatase</keyword>
<dbReference type="PANTHER" id="PTHR46957:SF2">
    <property type="entry name" value="RECEPTOR-TYPE TYROSINE-PROTEIN PHOSPHATASE BETA"/>
    <property type="match status" value="1"/>
</dbReference>
<dbReference type="PROSITE" id="PS50056">
    <property type="entry name" value="TYR_PHOSPHATASE_2"/>
    <property type="match status" value="1"/>
</dbReference>
<dbReference type="PROSITE" id="PS00383">
    <property type="entry name" value="TYR_PHOSPHATASE_1"/>
    <property type="match status" value="1"/>
</dbReference>
<sequence length="1869" mass="208794">MPSLTTKLVSVNGTPTLGETTVITTTASTSMLKQCQINISSVEVHLDYGVVMFRSPGLSCSFIITEEDSRRSSRCSKEEQLVYSCVVMDLTPGATNTLTILSESDGERANLTIHTRPNVTLTLYPLLRDTAPGRVSALRLQATDERTLCLSWTPPRGFWDRYQMLLWDGTTVVENRTLLAHTLSEFCLHNRTLVPGRNYRAAIQVESAGGSTQEECYGRAAPRSVRWLQVALLSESSLRVSWSPPEGEWQTLSAQLLIADALLESRDLDHDALSSSFQNLTPGHTYTITVTTHSGGLSSSSHIGATTPPAQVSGLQLSNLGRTDSLEVSWSPAVGRLDQYKVQLLQDSMVVRNLSVSHTQTQMLLTGLLPGTLYRAVVTTGHSSVFSKQMIAEGRTVPAVVREVAVSNSGRMDFLSVSWRAAEGFVEGYTIVLSDRDHAVHTLAVSSLTTECVFTSLVPGRLYSITISSRSGVFRNQTSVQQRTQPAAVQNPSTSHLAREDLLRVYWRQPTGDFDHYEVSLTHTGVMQMNRSLHWSQSECVFAGLVPGRLYTITVSTHSGELHASSYTHGRTLPAAVQNLSISASGPEHLQVCWAAAPGDVDHYELQLLFNDLKVFPTITVSSSSTEYLLSSLTPGRLYKILLSTFSGPNLRVRFITARTVPSSVQNLHISNSGQKRELRVSWTPGPGDVDRYTVLLDQTKQKSVPKHINNLHFQDLEPGRQYSLTVLSISGSLSSNCSSSGRTVPAPVNSVLVDSAMFSRSLVVSWQPPEGVFDCVYVQLRDERGALLENISQTHSLTQHHFSRLTPGQLYQIQIQSVSGGIQSDSRLARGRITPAPVRNLSAYSESSRSVRVHWSPPLGVYDTFSVVLCDEEESACEQKSGAAEMQKCVFSNLQPGTRYRALVQTHSGEKSNGTAVWTRTVQFSLVPSLERHEHRDYLSPEASSSSSGRFPSRSSSEVEARVLHKELTLSMFLFAAPAMVSSLHVDCRNNSESLWLRWTRPEGEISGYTVRILDLNGHIHSTHTLPPESVSQQVQGLWPGREYWMLVLSHSKELSSRVEMHTRTAPRPPLSFSSVEISTSSVDLSWVPPDDSDFDDFQLQWSRADQLLLIDSDQSGNSDERGQGLRTTGGNSSRQWHLAGLFPGRRYQISLRAVSGSGTNSTRYSEPVYSSIRTRERSTARTFLTSHRVRVVGYVCMLLSPGPSRVRRLHCRPQSPSSLSCSWSPPQSDFDWYTIECTLEGSEELAYSQRTPRGNTVHLIQALQPHRKYTVTVTVLSGGLRSDGVQQSTSTMIDRPPLPGAHIEESEVELSRSTILFHFNCSWFSDANGAIRFFTIIVMESSELIITLYLLHWSQMIALRAPVIRKVREKENCSPGYFRILFPLTRSIAPIAPSGPIRLGSSTVNVRIGMEPLQGSVSFWARGWRNWVEAVTLKHLTYSLKQTNPSLSTATALSDPALPTEPLSGLVAGVSAGLFLGLIVMSIIIFVFCRQNFVKVRVQEPAVRMNLRRERERERAPVTHTIIRGKRRVSSPVSVANFEGHLSKLRADSHYLLSEEYEELKDVGRNQPQDAALLPENRGKNRYNNILPYDSTRVKLSCMDDDSCSDYINASYIPGNNFRREYIATQGPLPGTKDDFWRMLWEQNVHNIVMVTQCVEKGRVKCDHYWPLDQDPLYYGDLIVQMQSESVLPEWTIREFRICSVSVLVDASVAAPSSASQHGCVYVQEDRLSFSRLVRQFHYTVWPDHGVPENTHTLVQFVRSVRDYVNRTPFAGATVVHCSAGVGRTGTFISLDRLLQQLDTNAHTLDIYSVVFELRLHRTHMVQTESQYSFLYQCVRDVLRARKLRSDQENPLYPLYQNMEREPFFKR</sequence>
<dbReference type="GO" id="GO:0004725">
    <property type="term" value="F:protein tyrosine phosphatase activity"/>
    <property type="evidence" value="ECO:0007669"/>
    <property type="project" value="UniProtKB-EC"/>
</dbReference>
<dbReference type="SUPFAM" id="SSF52799">
    <property type="entry name" value="(Phosphotyrosine protein) phosphatases II"/>
    <property type="match status" value="1"/>
</dbReference>
<dbReference type="SMART" id="SM00194">
    <property type="entry name" value="PTPc"/>
    <property type="match status" value="1"/>
</dbReference>
<evidence type="ECO:0000313" key="19">
    <source>
        <dbReference type="Proteomes" id="UP000316079"/>
    </source>
</evidence>
<evidence type="ECO:0000259" key="16">
    <source>
        <dbReference type="PROSITE" id="PS50056"/>
    </source>
</evidence>
<reference evidence="18 19" key="1">
    <citation type="journal article" date="2019" name="Sci. Data">
        <title>Hybrid genome assembly and annotation of Danionella translucida.</title>
        <authorList>
            <person name="Kadobianskyi M."/>
            <person name="Schulze L."/>
            <person name="Schuelke M."/>
            <person name="Judkewitz B."/>
        </authorList>
    </citation>
    <scope>NUCLEOTIDE SEQUENCE [LARGE SCALE GENOMIC DNA]</scope>
    <source>
        <strain evidence="18 19">Bolton</strain>
    </source>
</reference>
<dbReference type="InterPro" id="IPR036116">
    <property type="entry name" value="FN3_sf"/>
</dbReference>
<keyword evidence="4" id="KW-0732">Signal</keyword>
<feature type="domain" description="Fibronectin type-III" evidence="17">
    <location>
        <begin position="488"/>
        <end position="575"/>
    </location>
</feature>
<feature type="domain" description="Fibronectin type-III" evidence="17">
    <location>
        <begin position="664"/>
        <end position="747"/>
    </location>
</feature>
<comment type="catalytic activity">
    <reaction evidence="12">
        <text>O-phospho-L-tyrosyl-[protein] + H2O = L-tyrosyl-[protein] + phosphate</text>
        <dbReference type="Rhea" id="RHEA:10684"/>
        <dbReference type="Rhea" id="RHEA-COMP:10136"/>
        <dbReference type="Rhea" id="RHEA-COMP:20101"/>
        <dbReference type="ChEBI" id="CHEBI:15377"/>
        <dbReference type="ChEBI" id="CHEBI:43474"/>
        <dbReference type="ChEBI" id="CHEBI:46858"/>
        <dbReference type="ChEBI" id="CHEBI:61978"/>
        <dbReference type="EC" id="3.1.3.48"/>
    </reaction>
</comment>
<dbReference type="InterPro" id="IPR003961">
    <property type="entry name" value="FN3_dom"/>
</dbReference>
<evidence type="ECO:0000256" key="9">
    <source>
        <dbReference type="ARBA" id="ARBA00023136"/>
    </source>
</evidence>
<dbReference type="PRINTS" id="PR00700">
    <property type="entry name" value="PRTYPHPHTASE"/>
</dbReference>
<feature type="domain" description="Fibronectin type-III" evidence="17">
    <location>
        <begin position="748"/>
        <end position="837"/>
    </location>
</feature>
<keyword evidence="9 14" id="KW-0472">Membrane</keyword>
<dbReference type="InterPro" id="IPR050713">
    <property type="entry name" value="RTP_Phos/Ushers"/>
</dbReference>
<proteinExistence type="inferred from homology"/>
<dbReference type="Gene3D" id="3.90.190.10">
    <property type="entry name" value="Protein tyrosine phosphatase superfamily"/>
    <property type="match status" value="1"/>
</dbReference>
<dbReference type="SUPFAM" id="SSF49265">
    <property type="entry name" value="Fibronectin type III"/>
    <property type="match status" value="10"/>
</dbReference>
<keyword evidence="19" id="KW-1185">Reference proteome</keyword>
<evidence type="ECO:0000259" key="17">
    <source>
        <dbReference type="PROSITE" id="PS50853"/>
    </source>
</evidence>
<evidence type="ECO:0000256" key="4">
    <source>
        <dbReference type="ARBA" id="ARBA00022729"/>
    </source>
</evidence>
<dbReference type="STRING" id="623744.A0A553REJ9"/>
<dbReference type="Pfam" id="PF00102">
    <property type="entry name" value="Y_phosphatase"/>
    <property type="match status" value="1"/>
</dbReference>
<dbReference type="GO" id="GO:0032502">
    <property type="term" value="P:developmental process"/>
    <property type="evidence" value="ECO:0007669"/>
    <property type="project" value="UniProtKB-ARBA"/>
</dbReference>
<gene>
    <name evidence="18" type="ORF">DNTS_015387</name>
</gene>
<feature type="domain" description="Fibronectin type-III" evidence="17">
    <location>
        <begin position="981"/>
        <end position="1069"/>
    </location>
</feature>